<feature type="domain" description="Mannosyl-glycoprotein endo-beta-N-acetylglucosamidase-like" evidence="2">
    <location>
        <begin position="2"/>
        <end position="150"/>
    </location>
</feature>
<name>A0A927FH22_9BURK</name>
<keyword evidence="1 3" id="KW-0378">Hydrolase</keyword>
<evidence type="ECO:0000256" key="1">
    <source>
        <dbReference type="ARBA" id="ARBA00022801"/>
    </source>
</evidence>
<dbReference type="PANTHER" id="PTHR33308">
    <property type="entry name" value="PEPTIDOGLYCAN HYDROLASE FLGJ"/>
    <property type="match status" value="1"/>
</dbReference>
<comment type="caution">
    <text evidence="3">The sequence shown here is derived from an EMBL/GenBank/DDBJ whole genome shotgun (WGS) entry which is preliminary data.</text>
</comment>
<evidence type="ECO:0000259" key="2">
    <source>
        <dbReference type="SMART" id="SM00047"/>
    </source>
</evidence>
<evidence type="ECO:0000313" key="3">
    <source>
        <dbReference type="EMBL" id="MBD8051314.1"/>
    </source>
</evidence>
<dbReference type="PRINTS" id="PR01002">
    <property type="entry name" value="FLGFLGJ"/>
</dbReference>
<dbReference type="PANTHER" id="PTHR33308:SF9">
    <property type="entry name" value="PEPTIDOGLYCAN HYDROLASE FLGJ"/>
    <property type="match status" value="1"/>
</dbReference>
<dbReference type="AlphaFoldDB" id="A0A927FH22"/>
<dbReference type="Proteomes" id="UP000647424">
    <property type="component" value="Unassembled WGS sequence"/>
</dbReference>
<dbReference type="EMBL" id="JACYFT010000002">
    <property type="protein sequence ID" value="MBD8051314.1"/>
    <property type="molecule type" value="Genomic_DNA"/>
</dbReference>
<proteinExistence type="predicted"/>
<dbReference type="Gene3D" id="2.10.70.40">
    <property type="entry name" value="peptidoglycan hydrolase"/>
    <property type="match status" value="1"/>
</dbReference>
<dbReference type="InterPro" id="IPR002901">
    <property type="entry name" value="MGlyc_endo_b_GlcNAc-like_dom"/>
</dbReference>
<organism evidence="3 4">
    <name type="scientific">Limnohabitans radicicola</name>
    <dbReference type="NCBI Taxonomy" id="2771427"/>
    <lineage>
        <taxon>Bacteria</taxon>
        <taxon>Pseudomonadati</taxon>
        <taxon>Pseudomonadota</taxon>
        <taxon>Betaproteobacteria</taxon>
        <taxon>Burkholderiales</taxon>
        <taxon>Comamonadaceae</taxon>
        <taxon>Limnohabitans</taxon>
    </lineage>
</organism>
<reference evidence="3 4" key="1">
    <citation type="submission" date="2020-09" db="EMBL/GenBank/DDBJ databases">
        <title>Genome seq and assembly of Limnohabitants sp.</title>
        <authorList>
            <person name="Chhetri G."/>
        </authorList>
    </citation>
    <scope>NUCLEOTIDE SEQUENCE [LARGE SCALE GENOMIC DNA]</scope>
    <source>
        <strain evidence="3 4">JUR4</strain>
    </source>
</reference>
<sequence length="154" mass="16699">MSPTEFIMRLTTAAVASFKATGVPASITIAQAALESAWGESGLARNGNNLFGIKADSLWRGQTLTLNTKEFIKGQWVVVPALWRKYPSWQASIDDHATFLKRNPRYKACFACTTAQAFAKTLAQAGYATDPAYADKVIGLIKQHNLLYLDGGAA</sequence>
<keyword evidence="4" id="KW-1185">Reference proteome</keyword>
<accession>A0A927FH22</accession>
<dbReference type="Pfam" id="PF01832">
    <property type="entry name" value="Glucosaminidase"/>
    <property type="match status" value="1"/>
</dbReference>
<protein>
    <submittedName>
        <fullName evidence="3">Glycoside hydrolase family 73 protein</fullName>
    </submittedName>
</protein>
<dbReference type="SMART" id="SM00047">
    <property type="entry name" value="LYZ2"/>
    <property type="match status" value="1"/>
</dbReference>
<evidence type="ECO:0000313" key="4">
    <source>
        <dbReference type="Proteomes" id="UP000647424"/>
    </source>
</evidence>
<dbReference type="Gene3D" id="1.10.530.10">
    <property type="match status" value="1"/>
</dbReference>
<gene>
    <name evidence="3" type="ORF">IC609_12225</name>
</gene>
<dbReference type="RefSeq" id="WP_191819748.1">
    <property type="nucleotide sequence ID" value="NZ_JACYFT010000002.1"/>
</dbReference>
<dbReference type="GO" id="GO:0004040">
    <property type="term" value="F:amidase activity"/>
    <property type="evidence" value="ECO:0007669"/>
    <property type="project" value="InterPro"/>
</dbReference>
<dbReference type="InterPro" id="IPR051056">
    <property type="entry name" value="Glycosyl_Hydrolase_73"/>
</dbReference>